<dbReference type="CDD" id="cd01283">
    <property type="entry name" value="cytidine_deaminase"/>
    <property type="match status" value="1"/>
</dbReference>
<dbReference type="GO" id="GO:0055086">
    <property type="term" value="P:nucleobase-containing small molecule metabolic process"/>
    <property type="evidence" value="ECO:0007669"/>
    <property type="project" value="UniProtKB-ARBA"/>
</dbReference>
<feature type="active site" description="Proton donor" evidence="6">
    <location>
        <position position="85"/>
    </location>
</feature>
<feature type="binding site" evidence="8">
    <location>
        <position position="113"/>
    </location>
    <ligand>
        <name>Zn(2+)</name>
        <dbReference type="ChEBI" id="CHEBI:29105"/>
        <note>catalytic</note>
    </ligand>
</feature>
<dbReference type="PANTHER" id="PTHR11644">
    <property type="entry name" value="CYTIDINE DEAMINASE"/>
    <property type="match status" value="1"/>
</dbReference>
<evidence type="ECO:0000256" key="4">
    <source>
        <dbReference type="ARBA" id="ARBA00022801"/>
    </source>
</evidence>
<dbReference type="GO" id="GO:0042802">
    <property type="term" value="F:identical protein binding"/>
    <property type="evidence" value="ECO:0007669"/>
    <property type="project" value="UniProtKB-ARBA"/>
</dbReference>
<dbReference type="PROSITE" id="PS00903">
    <property type="entry name" value="CYT_DCMP_DEAMINASES_1"/>
    <property type="match status" value="1"/>
</dbReference>
<protein>
    <recommendedName>
        <fullName evidence="9">CMP/dCMP-type deaminase domain-containing protein</fullName>
    </recommendedName>
</protein>
<evidence type="ECO:0000256" key="8">
    <source>
        <dbReference type="PIRSR" id="PIRSR006334-3"/>
    </source>
</evidence>
<dbReference type="AlphaFoldDB" id="A0AAW1NP38"/>
<comment type="similarity">
    <text evidence="1">Belongs to the cytidine and deoxycytidylate deaminase family.</text>
</comment>
<dbReference type="GO" id="GO:0005829">
    <property type="term" value="C:cytosol"/>
    <property type="evidence" value="ECO:0007669"/>
    <property type="project" value="TreeGrafter"/>
</dbReference>
<reference evidence="10 11" key="1">
    <citation type="journal article" date="2024" name="Nat. Commun.">
        <title>Phylogenomics reveals the evolutionary origins of lichenization in chlorophyte algae.</title>
        <authorList>
            <person name="Puginier C."/>
            <person name="Libourel C."/>
            <person name="Otte J."/>
            <person name="Skaloud P."/>
            <person name="Haon M."/>
            <person name="Grisel S."/>
            <person name="Petersen M."/>
            <person name="Berrin J.G."/>
            <person name="Delaux P.M."/>
            <person name="Dal Grande F."/>
            <person name="Keller J."/>
        </authorList>
    </citation>
    <scope>NUCLEOTIDE SEQUENCE [LARGE SCALE GENOMIC DNA]</scope>
    <source>
        <strain evidence="10 11">SAG 2036</strain>
    </source>
</reference>
<keyword evidence="5 8" id="KW-0862">Zinc</keyword>
<dbReference type="PROSITE" id="PS51747">
    <property type="entry name" value="CYT_DCMP_DEAMINASES_2"/>
    <property type="match status" value="1"/>
</dbReference>
<feature type="binding site" evidence="8">
    <location>
        <position position="83"/>
    </location>
    <ligand>
        <name>Zn(2+)</name>
        <dbReference type="ChEBI" id="CHEBI:29105"/>
        <note>catalytic</note>
    </ligand>
</feature>
<keyword evidence="3 8" id="KW-0479">Metal-binding</keyword>
<dbReference type="SUPFAM" id="SSF53927">
    <property type="entry name" value="Cytidine deaminase-like"/>
    <property type="match status" value="3"/>
</dbReference>
<dbReference type="InterPro" id="IPR050202">
    <property type="entry name" value="Cyt/Deoxycyt_deaminase"/>
</dbReference>
<dbReference type="GO" id="GO:0004126">
    <property type="term" value="F:cytidine deaminase activity"/>
    <property type="evidence" value="ECO:0007669"/>
    <property type="project" value="InterPro"/>
</dbReference>
<feature type="binding site" evidence="7">
    <location>
        <begin position="70"/>
        <end position="72"/>
    </location>
    <ligand>
        <name>substrate</name>
    </ligand>
</feature>
<gene>
    <name evidence="10" type="ORF">WJX73_002815</name>
</gene>
<organism evidence="10 11">
    <name type="scientific">Symbiochloris irregularis</name>
    <dbReference type="NCBI Taxonomy" id="706552"/>
    <lineage>
        <taxon>Eukaryota</taxon>
        <taxon>Viridiplantae</taxon>
        <taxon>Chlorophyta</taxon>
        <taxon>core chlorophytes</taxon>
        <taxon>Trebouxiophyceae</taxon>
        <taxon>Trebouxiales</taxon>
        <taxon>Trebouxiaceae</taxon>
        <taxon>Symbiochloris</taxon>
    </lineage>
</organism>
<evidence type="ECO:0000256" key="1">
    <source>
        <dbReference type="ARBA" id="ARBA00006576"/>
    </source>
</evidence>
<comment type="subunit">
    <text evidence="2">Homodimer.</text>
</comment>
<evidence type="ECO:0000256" key="3">
    <source>
        <dbReference type="ARBA" id="ARBA00022723"/>
    </source>
</evidence>
<evidence type="ECO:0000256" key="6">
    <source>
        <dbReference type="PIRSR" id="PIRSR006334-1"/>
    </source>
</evidence>
<evidence type="ECO:0000313" key="11">
    <source>
        <dbReference type="Proteomes" id="UP001465755"/>
    </source>
</evidence>
<dbReference type="GO" id="GO:0008270">
    <property type="term" value="F:zinc ion binding"/>
    <property type="evidence" value="ECO:0007669"/>
    <property type="project" value="InterPro"/>
</dbReference>
<dbReference type="GO" id="GO:0072527">
    <property type="term" value="P:pyrimidine-containing compound metabolic process"/>
    <property type="evidence" value="ECO:0007669"/>
    <property type="project" value="UniProtKB-ARBA"/>
</dbReference>
<comment type="cofactor">
    <cofactor evidence="8">
        <name>Zn(2+)</name>
        <dbReference type="ChEBI" id="CHEBI:29105"/>
    </cofactor>
    <text evidence="8">Binds 1 zinc ion.</text>
</comment>
<feature type="domain" description="CMP/dCMP-type deaminase" evidence="9">
    <location>
        <begin position="29"/>
        <end position="150"/>
    </location>
</feature>
<dbReference type="PIRSF" id="PIRSF006334">
    <property type="entry name" value="Cdd_plus_pseudo"/>
    <property type="match status" value="1"/>
</dbReference>
<dbReference type="InterPro" id="IPR002125">
    <property type="entry name" value="CMP_dCMP_dom"/>
</dbReference>
<dbReference type="EMBL" id="JALJOQ010000223">
    <property type="protein sequence ID" value="KAK9788586.1"/>
    <property type="molecule type" value="Genomic_DNA"/>
</dbReference>
<dbReference type="Proteomes" id="UP001465755">
    <property type="component" value="Unassembled WGS sequence"/>
</dbReference>
<dbReference type="InterPro" id="IPR016193">
    <property type="entry name" value="Cytidine_deaminase-like"/>
</dbReference>
<dbReference type="Pfam" id="PF00383">
    <property type="entry name" value="dCMP_cyt_deam_1"/>
    <property type="match status" value="1"/>
</dbReference>
<evidence type="ECO:0000313" key="10">
    <source>
        <dbReference type="EMBL" id="KAK9788586.1"/>
    </source>
</evidence>
<comment type="caution">
    <text evidence="10">The sequence shown here is derived from an EMBL/GenBank/DDBJ whole genome shotgun (WGS) entry which is preliminary data.</text>
</comment>
<proteinExistence type="inferred from homology"/>
<keyword evidence="4" id="KW-0378">Hydrolase</keyword>
<sequence length="347" mass="36497">MFVLDAGEAQDILRKQSNSGASLQAGSESEDADLIALVSYAQRLAHVAISGFRVGAVARGESGRIYLGVNVELPGLPLNACVHAEQTLITNLLIHREPSVQAVYISAAPCGHCRQFLSELVCAESMTICFGKDMHAHKLADILPERFGPHSLLEKGQDISLLLQPQHHDVSLMRPIDASSSAQSAVEHIVFAAAADKAIQAARTSYTPYYRCPAAAAIIFTPTTGDSPPEEASGLTHQITASAPQASESLDADSGWVQKQDHEIAAGPCMESAAHNPGMLPLQSAIVAGILTGRLTSFDQIVGAVLVECNDTPVQSAKLEAAPSIHMDASVPPAPLSTPTIPSPIPI</sequence>
<evidence type="ECO:0000259" key="9">
    <source>
        <dbReference type="PROSITE" id="PS51747"/>
    </source>
</evidence>
<keyword evidence="11" id="KW-1185">Reference proteome</keyword>
<name>A0AAW1NP38_9CHLO</name>
<dbReference type="InterPro" id="IPR013171">
    <property type="entry name" value="Cyd/dCyd_deaminase_Zn-bd"/>
</dbReference>
<accession>A0AAW1NP38</accession>
<evidence type="ECO:0000256" key="7">
    <source>
        <dbReference type="PIRSR" id="PIRSR006334-2"/>
    </source>
</evidence>
<feature type="binding site" evidence="8">
    <location>
        <position position="110"/>
    </location>
    <ligand>
        <name>Zn(2+)</name>
        <dbReference type="ChEBI" id="CHEBI:29105"/>
        <note>catalytic</note>
    </ligand>
</feature>
<dbReference type="InterPro" id="IPR016192">
    <property type="entry name" value="APOBEC/CMP_deaminase_Zn-bd"/>
</dbReference>
<dbReference type="Pfam" id="PF08211">
    <property type="entry name" value="dCMP_cyt_deam_2"/>
    <property type="match status" value="2"/>
</dbReference>
<evidence type="ECO:0000256" key="5">
    <source>
        <dbReference type="ARBA" id="ARBA00022833"/>
    </source>
</evidence>
<evidence type="ECO:0000256" key="2">
    <source>
        <dbReference type="ARBA" id="ARBA00011738"/>
    </source>
</evidence>
<dbReference type="PANTHER" id="PTHR11644:SF2">
    <property type="entry name" value="CYTIDINE DEAMINASE"/>
    <property type="match status" value="1"/>
</dbReference>
<dbReference type="Gene3D" id="3.40.140.10">
    <property type="entry name" value="Cytidine Deaminase, domain 2"/>
    <property type="match status" value="2"/>
</dbReference>